<accession>A0A9W8G4Z7</accession>
<comment type="caution">
    <text evidence="2">The sequence shown here is derived from an EMBL/GenBank/DDBJ whole genome shotgun (WGS) entry which is preliminary data.</text>
</comment>
<evidence type="ECO:0000256" key="1">
    <source>
        <dbReference type="SAM" id="SignalP"/>
    </source>
</evidence>
<dbReference type="Pfam" id="PF11735">
    <property type="entry name" value="CAP59_mtransfer"/>
    <property type="match status" value="1"/>
</dbReference>
<dbReference type="AlphaFoldDB" id="A0A9W8G4Z7"/>
<sequence>MLALWILATLSISSTFCWIASYLTADGKIPNAGQSVSGYGGNPNVWSLPELIALSSNNSNKTQKYSQHAVLSRFIMYLQTVHQEVNGENLEAYCGRNNFKNKHVDEAEKRYRYLGNGIGTEKIFVAANLYNNERILPNMVMQLTELARVLGPKRVFISLYENGSDDRTKQILRMLQQTLAALEVPHRITIEQRVRPKKNYHRIKYMAELRNRAMEPLYNSSSGRFGKVVFINDVFFCLPDLLELIHQANAQGAHLTCAEDFVIRHGSLVFYDTWVARDMLGRAFRGMRQNIADDGGALVSQLHGQPFQVQCCWNGIAIIDAQVFDGREGIRFRRSAEGECSASECSLLCNDMWTKGYQRAVVVPRVKLSYEIDARDQLRIPLHKPRDLPFSRAQKPGQTVAFRPGPVSVYCHPLNSADSHVPDGVASFVPLMAEATTLSSMVALSA</sequence>
<reference evidence="2" key="1">
    <citation type="submission" date="2022-07" db="EMBL/GenBank/DDBJ databases">
        <title>Phylogenomic reconstructions and comparative analyses of Kickxellomycotina fungi.</title>
        <authorList>
            <person name="Reynolds N.K."/>
            <person name="Stajich J.E."/>
            <person name="Barry K."/>
            <person name="Grigoriev I.V."/>
            <person name="Crous P."/>
            <person name="Smith M.E."/>
        </authorList>
    </citation>
    <scope>NUCLEOTIDE SEQUENCE</scope>
    <source>
        <strain evidence="2">NRRL 3115</strain>
    </source>
</reference>
<evidence type="ECO:0000313" key="3">
    <source>
        <dbReference type="Proteomes" id="UP001151518"/>
    </source>
</evidence>
<dbReference type="Proteomes" id="UP001151518">
    <property type="component" value="Unassembled WGS sequence"/>
</dbReference>
<protein>
    <submittedName>
        <fullName evidence="2">Uncharacterized protein</fullName>
    </submittedName>
</protein>
<proteinExistence type="predicted"/>
<organism evidence="2 3">
    <name type="scientific">Coemansia spiralis</name>
    <dbReference type="NCBI Taxonomy" id="417178"/>
    <lineage>
        <taxon>Eukaryota</taxon>
        <taxon>Fungi</taxon>
        <taxon>Fungi incertae sedis</taxon>
        <taxon>Zoopagomycota</taxon>
        <taxon>Kickxellomycotina</taxon>
        <taxon>Kickxellomycetes</taxon>
        <taxon>Kickxellales</taxon>
        <taxon>Kickxellaceae</taxon>
        <taxon>Coemansia</taxon>
    </lineage>
</organism>
<dbReference type="PANTHER" id="PTHR34144:SF7">
    <property type="entry name" value="EXPORT PROTEIN (CAP59), PUTATIVE (AFU_ORTHOLOGUE AFUA_7G05020)-RELATED"/>
    <property type="match status" value="1"/>
</dbReference>
<name>A0A9W8G4Z7_9FUNG</name>
<dbReference type="EMBL" id="JANBTW010000049">
    <property type="protein sequence ID" value="KAJ2675305.1"/>
    <property type="molecule type" value="Genomic_DNA"/>
</dbReference>
<keyword evidence="1" id="KW-0732">Signal</keyword>
<evidence type="ECO:0000313" key="2">
    <source>
        <dbReference type="EMBL" id="KAJ2675305.1"/>
    </source>
</evidence>
<dbReference type="InterPro" id="IPR021047">
    <property type="entry name" value="Mannosyltransferase_CMT1"/>
</dbReference>
<dbReference type="OrthoDB" id="262547at2759"/>
<feature type="chain" id="PRO_5040756001" evidence="1">
    <location>
        <begin position="16"/>
        <end position="446"/>
    </location>
</feature>
<dbReference type="PANTHER" id="PTHR34144">
    <property type="entry name" value="CHROMOSOME 8, WHOLE GENOME SHOTGUN SEQUENCE"/>
    <property type="match status" value="1"/>
</dbReference>
<feature type="signal peptide" evidence="1">
    <location>
        <begin position="1"/>
        <end position="15"/>
    </location>
</feature>
<gene>
    <name evidence="2" type="ORF">GGI25_004043</name>
</gene>